<reference evidence="1 2" key="1">
    <citation type="journal article" date="2018" name="Front. Plant Sci.">
        <title>Red Clover (Trifolium pratense) and Zigzag Clover (T. medium) - A Picture of Genomic Similarities and Differences.</title>
        <authorList>
            <person name="Dluhosova J."/>
            <person name="Istvanek J."/>
            <person name="Nedelnik J."/>
            <person name="Repkova J."/>
        </authorList>
    </citation>
    <scope>NUCLEOTIDE SEQUENCE [LARGE SCALE GENOMIC DNA]</scope>
    <source>
        <strain evidence="2">cv. 10/8</strain>
        <tissue evidence="1">Leaf</tissue>
    </source>
</reference>
<accession>A0A392W6M0</accession>
<protein>
    <submittedName>
        <fullName evidence="1">Uncharacterized protein</fullName>
    </submittedName>
</protein>
<dbReference type="AlphaFoldDB" id="A0A392W6M0"/>
<evidence type="ECO:0000313" key="1">
    <source>
        <dbReference type="EMBL" id="MCI94791.1"/>
    </source>
</evidence>
<evidence type="ECO:0000313" key="2">
    <source>
        <dbReference type="Proteomes" id="UP000265520"/>
    </source>
</evidence>
<dbReference type="EMBL" id="LXQA011366569">
    <property type="protein sequence ID" value="MCI94791.1"/>
    <property type="molecule type" value="Genomic_DNA"/>
</dbReference>
<keyword evidence="2" id="KW-1185">Reference proteome</keyword>
<proteinExistence type="predicted"/>
<comment type="caution">
    <text evidence="1">The sequence shown here is derived from an EMBL/GenBank/DDBJ whole genome shotgun (WGS) entry which is preliminary data.</text>
</comment>
<name>A0A392W6M0_9FABA</name>
<dbReference type="Proteomes" id="UP000265520">
    <property type="component" value="Unassembled WGS sequence"/>
</dbReference>
<sequence length="46" mass="5418">MDGPRDTLALRTRTYTTNPRGRRRLKVLMNVLDDEDKSEDWSGQRP</sequence>
<organism evidence="1 2">
    <name type="scientific">Trifolium medium</name>
    <dbReference type="NCBI Taxonomy" id="97028"/>
    <lineage>
        <taxon>Eukaryota</taxon>
        <taxon>Viridiplantae</taxon>
        <taxon>Streptophyta</taxon>
        <taxon>Embryophyta</taxon>
        <taxon>Tracheophyta</taxon>
        <taxon>Spermatophyta</taxon>
        <taxon>Magnoliopsida</taxon>
        <taxon>eudicotyledons</taxon>
        <taxon>Gunneridae</taxon>
        <taxon>Pentapetalae</taxon>
        <taxon>rosids</taxon>
        <taxon>fabids</taxon>
        <taxon>Fabales</taxon>
        <taxon>Fabaceae</taxon>
        <taxon>Papilionoideae</taxon>
        <taxon>50 kb inversion clade</taxon>
        <taxon>NPAAA clade</taxon>
        <taxon>Hologalegina</taxon>
        <taxon>IRL clade</taxon>
        <taxon>Trifolieae</taxon>
        <taxon>Trifolium</taxon>
    </lineage>
</organism>